<dbReference type="Proteomes" id="UP000321298">
    <property type="component" value="Chromosome"/>
</dbReference>
<dbReference type="GeneID" id="66530590"/>
<organism evidence="1 4">
    <name type="scientific">Leuconostoc lactis</name>
    <dbReference type="NCBI Taxonomy" id="1246"/>
    <lineage>
        <taxon>Bacteria</taxon>
        <taxon>Bacillati</taxon>
        <taxon>Bacillota</taxon>
        <taxon>Bacilli</taxon>
        <taxon>Lactobacillales</taxon>
        <taxon>Lactobacillaceae</taxon>
        <taxon>Leuconostoc</taxon>
    </lineage>
</organism>
<reference evidence="1 4" key="2">
    <citation type="submission" date="2019-12" db="EMBL/GenBank/DDBJ databases">
        <title>Complete genome sequence of Leuconostoc lactis strain AVN1 provides insights into metabolic potential.</title>
        <authorList>
            <person name="Besrour N."/>
            <person name="Najjari A."/>
            <person name="Fhoula I."/>
            <person name="Jaballah S."/>
            <person name="Klibi N."/>
            <person name="Ouzari H.I."/>
        </authorList>
    </citation>
    <scope>NUCLEOTIDE SEQUENCE [LARGE SCALE GENOMIC DNA]</scope>
    <source>
        <strain evidence="1 4">AVN1</strain>
    </source>
</reference>
<evidence type="ECO:0000313" key="4">
    <source>
        <dbReference type="Proteomes" id="UP000478636"/>
    </source>
</evidence>
<dbReference type="EMBL" id="WSZI01000013">
    <property type="protein sequence ID" value="MWN20911.1"/>
    <property type="molecule type" value="Genomic_DNA"/>
</dbReference>
<protein>
    <submittedName>
        <fullName evidence="1">Uncharacterized protein</fullName>
    </submittedName>
</protein>
<dbReference type="EMBL" id="CP042387">
    <property type="protein sequence ID" value="QEA43216.1"/>
    <property type="molecule type" value="Genomic_DNA"/>
</dbReference>
<dbReference type="Proteomes" id="UP000478636">
    <property type="component" value="Unassembled WGS sequence"/>
</dbReference>
<dbReference type="RefSeq" id="WP_029509213.1">
    <property type="nucleotide sequence ID" value="NZ_CP042387.1"/>
</dbReference>
<reference evidence="2 3" key="1">
    <citation type="submission" date="2019-06" db="EMBL/GenBank/DDBJ databases">
        <title>Genome analyses of bacteria isolated from kimchi.</title>
        <authorList>
            <person name="Lee S."/>
            <person name="Ahn S."/>
            <person name="Roh S."/>
        </authorList>
    </citation>
    <scope>NUCLEOTIDE SEQUENCE [LARGE SCALE GENOMIC DNA]</scope>
    <source>
        <strain evidence="2 3">CBA3625</strain>
    </source>
</reference>
<dbReference type="STRING" id="1246.BCR17_01030"/>
<sequence length="163" mass="18424">MKTYSISPEHLLKIFLGQPDKLDIDDTGLVLLAANKNDQPNLPSEMAGGIVYLENHQPTLVSLVHPFAVPEQAGVFETDDHLIHREPINWFGPQAIVVEKKLQDFAKQYDGPRTDNGQIPRAYIPDNIAEPAILSDRYWQDYAKFVNDPDGQFQAQIKPLFND</sequence>
<gene>
    <name evidence="2" type="ORF">FGL83_00185</name>
    <name evidence="1" type="ORF">GQS40_04390</name>
</gene>
<proteinExistence type="predicted"/>
<evidence type="ECO:0000313" key="3">
    <source>
        <dbReference type="Proteomes" id="UP000321298"/>
    </source>
</evidence>
<dbReference type="AlphaFoldDB" id="A0A5B8T2H3"/>
<keyword evidence="3" id="KW-1185">Reference proteome</keyword>
<evidence type="ECO:0000313" key="2">
    <source>
        <dbReference type="EMBL" id="QEA43216.1"/>
    </source>
</evidence>
<evidence type="ECO:0000313" key="1">
    <source>
        <dbReference type="EMBL" id="MWN20911.1"/>
    </source>
</evidence>
<accession>A0A5B8T2H3</accession>
<name>A0A5B8T2H3_LEULA</name>